<feature type="region of interest" description="Disordered" evidence="2">
    <location>
        <begin position="342"/>
        <end position="372"/>
    </location>
</feature>
<evidence type="ECO:0000256" key="1">
    <source>
        <dbReference type="SAM" id="Coils"/>
    </source>
</evidence>
<proteinExistence type="predicted"/>
<name>A0A6C0IS37_9ZZZZ</name>
<dbReference type="EMBL" id="MN740229">
    <property type="protein sequence ID" value="QHT94687.1"/>
    <property type="molecule type" value="Genomic_DNA"/>
</dbReference>
<sequence>MAAFTPELQYNFDVASDDIQTQTWNNGLNLEDMDHDAGKPKNVFYQTCRNSLFDNGIDTIEYPNLLYVKPIVIPKNLITNPREKIIKEKYSMRDTEPAYKLGMQEKYTPAYYFDPATRTYPAEFPDTVKNFHGKTVNLKKYGLNIELYFELKGTKITGFTKGNPILEDTPNPSILATTITIKNTGLKDTYTEYIHKTGYTMGVTTTGKQIKIPDAKKQSQDEYNHIMSQTFILGNGEKDNFFKKNEGIIETDSDYKYLLLRGQRMIVYKLLGDLLHAAFATPEDFVFTLDTYLKDRCRKNKVAVVAKELNMLDVLFDKKTKLYKVWIDKLYDTDGYEIDGGTKGKRKKAPAKVLSKTGRKSKGSKELTGKETRLKEGREEVSQFLTVRSNKDIKYKKILVSSFNYHPADEMIPDFTDEVDSEQMGGREKEYPSEMISRPDGVETIPKSDTIPIFNKDVNLKTVPESYPNNIEIKFPDYQTLDGLSGNSIPAFLAYIRDKIENQQKLNEDIIDKINKDEEEEESVEAEDKDIATESVHNTERVFSEGVESVETQVLNLIDGITDALNNKTDVSELLNDLMELLVDDMNMIFEGDLEIYLIRSICNDDTKALDAYNLLDSLTRDHGLFVYDYRMLNDFITNIETIKTAVEEFENQPSENTDNTENVFRFPGGKNKRKTLKKRKKTKNTSSKKGRRTQRRQIKKKRQTKKEKKSKN</sequence>
<feature type="region of interest" description="Disordered" evidence="2">
    <location>
        <begin position="423"/>
        <end position="448"/>
    </location>
</feature>
<feature type="compositionally biased region" description="Basic and acidic residues" evidence="2">
    <location>
        <begin position="363"/>
        <end position="372"/>
    </location>
</feature>
<feature type="compositionally biased region" description="Polar residues" evidence="2">
    <location>
        <begin position="652"/>
        <end position="663"/>
    </location>
</feature>
<feature type="region of interest" description="Disordered" evidence="2">
    <location>
        <begin position="651"/>
        <end position="713"/>
    </location>
</feature>
<dbReference type="AlphaFoldDB" id="A0A6C0IS37"/>
<protein>
    <submittedName>
        <fullName evidence="3">Uncharacterized protein</fullName>
    </submittedName>
</protein>
<organism evidence="3">
    <name type="scientific">viral metagenome</name>
    <dbReference type="NCBI Taxonomy" id="1070528"/>
    <lineage>
        <taxon>unclassified sequences</taxon>
        <taxon>metagenomes</taxon>
        <taxon>organismal metagenomes</taxon>
    </lineage>
</organism>
<reference evidence="3" key="1">
    <citation type="journal article" date="2020" name="Nature">
        <title>Giant virus diversity and host interactions through global metagenomics.</title>
        <authorList>
            <person name="Schulz F."/>
            <person name="Roux S."/>
            <person name="Paez-Espino D."/>
            <person name="Jungbluth S."/>
            <person name="Walsh D.A."/>
            <person name="Denef V.J."/>
            <person name="McMahon K.D."/>
            <person name="Konstantinidis K.T."/>
            <person name="Eloe-Fadrosh E.A."/>
            <person name="Kyrpides N.C."/>
            <person name="Woyke T."/>
        </authorList>
    </citation>
    <scope>NUCLEOTIDE SEQUENCE</scope>
    <source>
        <strain evidence="3">GVMAG-M-3300024261-26</strain>
    </source>
</reference>
<evidence type="ECO:0000313" key="3">
    <source>
        <dbReference type="EMBL" id="QHT94687.1"/>
    </source>
</evidence>
<evidence type="ECO:0000256" key="2">
    <source>
        <dbReference type="SAM" id="MobiDB-lite"/>
    </source>
</evidence>
<feature type="compositionally biased region" description="Basic residues" evidence="2">
    <location>
        <begin position="671"/>
        <end position="713"/>
    </location>
</feature>
<keyword evidence="1" id="KW-0175">Coiled coil</keyword>
<accession>A0A6C0IS37</accession>
<feature type="coiled-coil region" evidence="1">
    <location>
        <begin position="500"/>
        <end position="527"/>
    </location>
</feature>